<accession>A0ACC2UWW7</accession>
<evidence type="ECO:0000313" key="1">
    <source>
        <dbReference type="EMBL" id="KAJ9091251.1"/>
    </source>
</evidence>
<organism evidence="1 2">
    <name type="scientific">Naganishia adeliensis</name>
    <dbReference type="NCBI Taxonomy" id="92952"/>
    <lineage>
        <taxon>Eukaryota</taxon>
        <taxon>Fungi</taxon>
        <taxon>Dikarya</taxon>
        <taxon>Basidiomycota</taxon>
        <taxon>Agaricomycotina</taxon>
        <taxon>Tremellomycetes</taxon>
        <taxon>Filobasidiales</taxon>
        <taxon>Filobasidiaceae</taxon>
        <taxon>Naganishia</taxon>
    </lineage>
</organism>
<sequence>MGEHEYVRGLRELARELRVWVFVGVHELPTEKDGETVVRESREGRKVFNSLVVIDTEGEVRETYRKVHLFDVALRDSTTTDVTKTGESARVLAGGEIVDPVIVNDAIGPVGLEICYDLRFPEMQKVLVERGAKVVVVPAAFTVVTGRDHWYTLLRAMAVQYQVYVLAPAQAGTHYAASDAGPARTSWGESLAFDPWGRGLGRLESVDDGKDRADGEGRMEAGFFTVDLDMAVVENGRMSPLELDVAKAAVAGKA</sequence>
<name>A0ACC2UWW7_9TREE</name>
<dbReference type="Proteomes" id="UP001230649">
    <property type="component" value="Unassembled WGS sequence"/>
</dbReference>
<reference evidence="1" key="1">
    <citation type="submission" date="2023-04" db="EMBL/GenBank/DDBJ databases">
        <title>Draft Genome sequencing of Naganishia species isolated from polar environments using Oxford Nanopore Technology.</title>
        <authorList>
            <person name="Leo P."/>
            <person name="Venkateswaran K."/>
        </authorList>
    </citation>
    <scope>NUCLEOTIDE SEQUENCE</scope>
    <source>
        <strain evidence="1">MNA-CCFEE 5262</strain>
    </source>
</reference>
<protein>
    <submittedName>
        <fullName evidence="1">Uncharacterized protein</fullName>
    </submittedName>
</protein>
<dbReference type="EMBL" id="JASBWS010000206">
    <property type="protein sequence ID" value="KAJ9091251.1"/>
    <property type="molecule type" value="Genomic_DNA"/>
</dbReference>
<evidence type="ECO:0000313" key="2">
    <source>
        <dbReference type="Proteomes" id="UP001230649"/>
    </source>
</evidence>
<gene>
    <name evidence="1" type="ORF">QFC20_007680</name>
</gene>
<comment type="caution">
    <text evidence="1">The sequence shown here is derived from an EMBL/GenBank/DDBJ whole genome shotgun (WGS) entry which is preliminary data.</text>
</comment>
<keyword evidence="2" id="KW-1185">Reference proteome</keyword>
<proteinExistence type="predicted"/>